<accession>A0A0M2R3J7</accession>
<name>A0A0M2R3J7_9PROT</name>
<feature type="domain" description="Fe-S metabolism associated" evidence="2">
    <location>
        <begin position="15"/>
        <end position="137"/>
    </location>
</feature>
<dbReference type="STRING" id="1549748.WH95_13330"/>
<dbReference type="OrthoDB" id="9799320at2"/>
<reference evidence="3 4" key="1">
    <citation type="submission" date="2015-03" db="EMBL/GenBank/DDBJ databases">
        <title>Genome sequence of Kiloniella sp. P1-1, isolated from the gut microflora of Pacific white shrimp, Penaeus vannamei.</title>
        <authorList>
            <person name="Shao Z."/>
            <person name="Wang L."/>
            <person name="Li X."/>
        </authorList>
    </citation>
    <scope>NUCLEOTIDE SEQUENCE [LARGE SCALE GENOMIC DNA]</scope>
    <source>
        <strain evidence="3 4">P1-1</strain>
    </source>
</reference>
<evidence type="ECO:0000259" key="2">
    <source>
        <dbReference type="Pfam" id="PF02657"/>
    </source>
</evidence>
<comment type="similarity">
    <text evidence="1">Belongs to the SufE family.</text>
</comment>
<evidence type="ECO:0000313" key="3">
    <source>
        <dbReference type="EMBL" id="KKJ76452.1"/>
    </source>
</evidence>
<comment type="caution">
    <text evidence="3">The sequence shown here is derived from an EMBL/GenBank/DDBJ whole genome shotgun (WGS) entry which is preliminary data.</text>
</comment>
<protein>
    <submittedName>
        <fullName evidence="3">Cysteine desufuration protein SufE</fullName>
    </submittedName>
</protein>
<dbReference type="AlphaFoldDB" id="A0A0M2R3J7"/>
<dbReference type="RefSeq" id="WP_046508070.1">
    <property type="nucleotide sequence ID" value="NZ_CBDDLU010000008.1"/>
</dbReference>
<evidence type="ECO:0000256" key="1">
    <source>
        <dbReference type="ARBA" id="ARBA00010282"/>
    </source>
</evidence>
<dbReference type="Pfam" id="PF02657">
    <property type="entry name" value="SufE"/>
    <property type="match status" value="1"/>
</dbReference>
<dbReference type="PANTHER" id="PTHR43597:SF5">
    <property type="entry name" value="SUFE-LIKE PROTEIN 2, CHLOROPLASTIC"/>
    <property type="match status" value="1"/>
</dbReference>
<dbReference type="Proteomes" id="UP000034491">
    <property type="component" value="Unassembled WGS sequence"/>
</dbReference>
<organism evidence="3 4">
    <name type="scientific">Kiloniella litopenaei</name>
    <dbReference type="NCBI Taxonomy" id="1549748"/>
    <lineage>
        <taxon>Bacteria</taxon>
        <taxon>Pseudomonadati</taxon>
        <taxon>Pseudomonadota</taxon>
        <taxon>Alphaproteobacteria</taxon>
        <taxon>Rhodospirillales</taxon>
        <taxon>Kiloniellaceae</taxon>
        <taxon>Kiloniella</taxon>
    </lineage>
</organism>
<gene>
    <name evidence="3" type="ORF">WH95_13330</name>
</gene>
<evidence type="ECO:0000313" key="4">
    <source>
        <dbReference type="Proteomes" id="UP000034491"/>
    </source>
</evidence>
<proteinExistence type="inferred from homology"/>
<keyword evidence="4" id="KW-1185">Reference proteome</keyword>
<dbReference type="EMBL" id="LANI01000019">
    <property type="protein sequence ID" value="KKJ76452.1"/>
    <property type="molecule type" value="Genomic_DNA"/>
</dbReference>
<dbReference type="SUPFAM" id="SSF82649">
    <property type="entry name" value="SufE/NifU"/>
    <property type="match status" value="1"/>
</dbReference>
<dbReference type="Gene3D" id="3.90.1010.10">
    <property type="match status" value="1"/>
</dbReference>
<dbReference type="InterPro" id="IPR003808">
    <property type="entry name" value="Fe-S_metab-assoc_dom"/>
</dbReference>
<sequence>MTETVTDASIEDLIDSFEFLEDWEERYRYIIEMGRKLPPMDDALKTEASRVQGCTSQVWLVCNVDENTPPKLSFIADSDAHIVRGLVAVLLMIFSNKTAQEIKSIDIDDILERLEFSQHLSPNRANGLHAMVKRIQATAESYC</sequence>
<dbReference type="PANTHER" id="PTHR43597">
    <property type="entry name" value="SULFUR ACCEPTOR PROTEIN CSDE"/>
    <property type="match status" value="1"/>
</dbReference>
<dbReference type="PATRIC" id="fig|1549748.8.peg.859"/>